<feature type="transmembrane region" description="Helical" evidence="21">
    <location>
        <begin position="707"/>
        <end position="730"/>
    </location>
</feature>
<dbReference type="CDD" id="cd16702">
    <property type="entry name" value="RING_CH-C4HC3_MARCH6"/>
    <property type="match status" value="1"/>
</dbReference>
<sequence>RFTAETFSSDICRVCRSEGTQEKPLYHPCVCTGSIKFIHQECLLQWLKHSRKEYCELCKHRFAFTPIYSPDMPSHLPVQDIFAGLVTSIGTAIRYWFHYTLVAFAWLGVVPLTACRIYKCLFTGSVSSLLTLPLDMLSTQNLLADCLQGCFVVTCTLCAFISLVWLREQIVHGGAPQWLEPNQPPLVPNQPNRPAQANEVSAIHAAAGDEAELDDNDREDEDDDGEEDEEEDEEEGREEDAADANNAGQDLNWNALEWDRAAEELTWERVGIFISLFIEHVFWVVSLNTLFILVFAFCPYHIGHFSVVGLGFEDYVKASHFDGLITTVVGYILLAAALVVCHALASLFKFQRPRRLLGVCYIVVKVSLLVVMEIGLFPLICGWWLDICSLEMFDATLKDREQSFDSAPGTTMFLHWLVGMVYVFYFASFILLLREVLRPGVLWFLRNLNDPDFNPVQEMIHLPIYRHLRRFTLSVVVFGSIVLLMLWLPIRIIKLLSPAFLPYNVMLYSDAPVSELSLELLLLQVVLPALLEQGHTRQWLKRLVHAWTFTAGYVLDLHSYLLGDHEDNTNQPNNVPNRLNNNRNPGLVEGLHAAHQAILQRVGPLAVQPYHRPPHFLLKIVLLVVFMCVTLLLASLICLTLPVCVGRWLMSLWMGSAVVHELYTTASGLYVCWVSVRAATVLLSWMPQGRMVIMVKVQEWTLMIFKTVVVAVMLAGVIPLLLGLLFDLVVVAPLRVPMDQTPLFYPWQDWALGVLHAKIIAAITLMGPQWRLKAVIEQVYANGIRNIDLHFIVRRLAAPVICLLLLLLCVPYTISRGLTPLLGVQPKMQILVERKIYPFLLMVVVLLAFLSFQIRQFKRLYEHIKNDKYLVGQRLVNYERKTGRSSSSPHTTSS</sequence>
<dbReference type="Proteomes" id="UP000261380">
    <property type="component" value="Unplaced"/>
</dbReference>
<organism evidence="23 24">
    <name type="scientific">Xiphophorus couchianus</name>
    <name type="common">Monterrey platyfish</name>
    <dbReference type="NCBI Taxonomy" id="32473"/>
    <lineage>
        <taxon>Eukaryota</taxon>
        <taxon>Metazoa</taxon>
        <taxon>Chordata</taxon>
        <taxon>Craniata</taxon>
        <taxon>Vertebrata</taxon>
        <taxon>Euteleostomi</taxon>
        <taxon>Actinopterygii</taxon>
        <taxon>Neopterygii</taxon>
        <taxon>Teleostei</taxon>
        <taxon>Neoteleostei</taxon>
        <taxon>Acanthomorphata</taxon>
        <taxon>Ovalentaria</taxon>
        <taxon>Atherinomorphae</taxon>
        <taxon>Cyprinodontiformes</taxon>
        <taxon>Poeciliidae</taxon>
        <taxon>Poeciliinae</taxon>
        <taxon>Xiphophorus</taxon>
    </lineage>
</organism>
<keyword evidence="10" id="KW-0256">Endoplasmic reticulum</keyword>
<evidence type="ECO:0000256" key="18">
    <source>
        <dbReference type="ARBA" id="ARBA00082010"/>
    </source>
</evidence>
<evidence type="ECO:0000256" key="10">
    <source>
        <dbReference type="ARBA" id="ARBA00022824"/>
    </source>
</evidence>
<feature type="transmembrane region" description="Helical" evidence="21">
    <location>
        <begin position="323"/>
        <end position="347"/>
    </location>
</feature>
<feature type="transmembrane region" description="Helical" evidence="21">
    <location>
        <begin position="104"/>
        <end position="130"/>
    </location>
</feature>
<evidence type="ECO:0000256" key="20">
    <source>
        <dbReference type="SAM" id="MobiDB-lite"/>
    </source>
</evidence>
<dbReference type="GeneTree" id="ENSGT00940000155171"/>
<name>A0A3B5LR56_9TELE</name>
<dbReference type="PANTHER" id="PTHR13145:SF0">
    <property type="entry name" value="E3 UBIQUITIN-PROTEIN LIGASE MARCHF6"/>
    <property type="match status" value="1"/>
</dbReference>
<feature type="transmembrane region" description="Helical" evidence="21">
    <location>
        <begin position="359"/>
        <end position="385"/>
    </location>
</feature>
<dbReference type="GO" id="GO:0036503">
    <property type="term" value="P:ERAD pathway"/>
    <property type="evidence" value="ECO:0007669"/>
    <property type="project" value="TreeGrafter"/>
</dbReference>
<dbReference type="InterPro" id="IPR056521">
    <property type="entry name" value="MARCHF6-like_C"/>
</dbReference>
<keyword evidence="6 21" id="KW-0812">Transmembrane</keyword>
<evidence type="ECO:0000256" key="8">
    <source>
        <dbReference type="ARBA" id="ARBA00022771"/>
    </source>
</evidence>
<feature type="transmembrane region" description="Helical" evidence="21">
    <location>
        <begin position="142"/>
        <end position="166"/>
    </location>
</feature>
<evidence type="ECO:0000256" key="19">
    <source>
        <dbReference type="ARBA" id="ARBA00083917"/>
    </source>
</evidence>
<keyword evidence="8" id="KW-0863">Zinc-finger</keyword>
<feature type="compositionally biased region" description="Acidic residues" evidence="20">
    <location>
        <begin position="209"/>
        <end position="242"/>
    </location>
</feature>
<evidence type="ECO:0000256" key="16">
    <source>
        <dbReference type="ARBA" id="ARBA00064724"/>
    </source>
</evidence>
<keyword evidence="13 21" id="KW-1133">Transmembrane helix</keyword>
<dbReference type="GO" id="GO:0061630">
    <property type="term" value="F:ubiquitin protein ligase activity"/>
    <property type="evidence" value="ECO:0007669"/>
    <property type="project" value="UniProtKB-EC"/>
</dbReference>
<dbReference type="GO" id="GO:0008270">
    <property type="term" value="F:zinc ion binding"/>
    <property type="evidence" value="ECO:0007669"/>
    <property type="project" value="UniProtKB-KW"/>
</dbReference>
<keyword evidence="12" id="KW-0832">Ubl conjugation</keyword>
<keyword evidence="7" id="KW-0479">Metal-binding</keyword>
<feature type="transmembrane region" description="Helical" evidence="21">
    <location>
        <begin position="836"/>
        <end position="854"/>
    </location>
</feature>
<feature type="region of interest" description="Disordered" evidence="20">
    <location>
        <begin position="206"/>
        <end position="246"/>
    </location>
</feature>
<evidence type="ECO:0000256" key="7">
    <source>
        <dbReference type="ARBA" id="ARBA00022723"/>
    </source>
</evidence>
<keyword evidence="24" id="KW-1185">Reference proteome</keyword>
<dbReference type="PANTHER" id="PTHR13145">
    <property type="entry name" value="SSM4 PROTEIN"/>
    <property type="match status" value="1"/>
</dbReference>
<feature type="transmembrane region" description="Helical" evidence="21">
    <location>
        <begin position="281"/>
        <end position="303"/>
    </location>
</feature>
<comment type="subcellular location">
    <subcellularLocation>
        <location evidence="2">Endoplasmic reticulum membrane</location>
        <topology evidence="2">Multi-pass membrane protein</topology>
    </subcellularLocation>
</comment>
<evidence type="ECO:0000256" key="12">
    <source>
        <dbReference type="ARBA" id="ARBA00022843"/>
    </source>
</evidence>
<dbReference type="Pfam" id="PF12906">
    <property type="entry name" value="RINGv"/>
    <property type="match status" value="1"/>
</dbReference>
<evidence type="ECO:0000256" key="4">
    <source>
        <dbReference type="ARBA" id="ARBA00012483"/>
    </source>
</evidence>
<dbReference type="Gene3D" id="3.30.40.10">
    <property type="entry name" value="Zinc/RING finger domain, C3HC4 (zinc finger)"/>
    <property type="match status" value="1"/>
</dbReference>
<keyword evidence="5" id="KW-0808">Transferase</keyword>
<reference evidence="23" key="2">
    <citation type="submission" date="2025-09" db="UniProtKB">
        <authorList>
            <consortium name="Ensembl"/>
        </authorList>
    </citation>
    <scope>IDENTIFICATION</scope>
</reference>
<dbReference type="SMART" id="SM00744">
    <property type="entry name" value="RINGv"/>
    <property type="match status" value="1"/>
</dbReference>
<evidence type="ECO:0000256" key="5">
    <source>
        <dbReference type="ARBA" id="ARBA00022679"/>
    </source>
</evidence>
<dbReference type="AlphaFoldDB" id="A0A3B5LR56"/>
<dbReference type="InterPro" id="IPR011016">
    <property type="entry name" value="Znf_RING-CH"/>
</dbReference>
<evidence type="ECO:0000313" key="24">
    <source>
        <dbReference type="Proteomes" id="UP000261380"/>
    </source>
</evidence>
<comment type="pathway">
    <text evidence="3">Protein modification; protein ubiquitination.</text>
</comment>
<evidence type="ECO:0000259" key="22">
    <source>
        <dbReference type="PROSITE" id="PS51292"/>
    </source>
</evidence>
<feature type="transmembrane region" description="Helical" evidence="21">
    <location>
        <begin position="791"/>
        <end position="814"/>
    </location>
</feature>
<feature type="transmembrane region" description="Helical" evidence="21">
    <location>
        <begin position="662"/>
        <end position="686"/>
    </location>
</feature>
<feature type="transmembrane region" description="Helical" evidence="21">
    <location>
        <begin position="513"/>
        <end position="531"/>
    </location>
</feature>
<dbReference type="GO" id="GO:0005789">
    <property type="term" value="C:endoplasmic reticulum membrane"/>
    <property type="evidence" value="ECO:0007669"/>
    <property type="project" value="UniProtKB-SubCell"/>
</dbReference>
<dbReference type="Pfam" id="PF23113">
    <property type="entry name" value="MARCHF6_C"/>
    <property type="match status" value="1"/>
</dbReference>
<dbReference type="STRING" id="32473.ENSXCOP00000010264"/>
<accession>A0A3B5LR56</accession>
<reference evidence="23" key="1">
    <citation type="submission" date="2025-08" db="UniProtKB">
        <authorList>
            <consortium name="Ensembl"/>
        </authorList>
    </citation>
    <scope>IDENTIFICATION</scope>
</reference>
<dbReference type="PROSITE" id="PS51292">
    <property type="entry name" value="ZF_RING_CH"/>
    <property type="match status" value="1"/>
</dbReference>
<evidence type="ECO:0000256" key="1">
    <source>
        <dbReference type="ARBA" id="ARBA00000900"/>
    </source>
</evidence>
<feature type="transmembrane region" description="Helical" evidence="21">
    <location>
        <begin position="413"/>
        <end position="433"/>
    </location>
</feature>
<evidence type="ECO:0000256" key="13">
    <source>
        <dbReference type="ARBA" id="ARBA00022989"/>
    </source>
</evidence>
<dbReference type="Ensembl" id="ENSXCOT00000010387.1">
    <property type="protein sequence ID" value="ENSXCOP00000010264.1"/>
    <property type="gene ID" value="ENSXCOG00000007786.1"/>
</dbReference>
<evidence type="ECO:0000256" key="9">
    <source>
        <dbReference type="ARBA" id="ARBA00022786"/>
    </source>
</evidence>
<keyword evidence="14" id="KW-0007">Acetylation</keyword>
<evidence type="ECO:0000256" key="3">
    <source>
        <dbReference type="ARBA" id="ARBA00004906"/>
    </source>
</evidence>
<feature type="transmembrane region" description="Helical" evidence="21">
    <location>
        <begin position="471"/>
        <end position="493"/>
    </location>
</feature>
<comment type="subunit">
    <text evidence="16">Interacts with DIO2. Interacts with SQLE.</text>
</comment>
<feature type="transmembrane region" description="Helical" evidence="21">
    <location>
        <begin position="620"/>
        <end position="650"/>
    </location>
</feature>
<evidence type="ECO:0000256" key="2">
    <source>
        <dbReference type="ARBA" id="ARBA00004477"/>
    </source>
</evidence>
<evidence type="ECO:0000256" key="17">
    <source>
        <dbReference type="ARBA" id="ARBA00069012"/>
    </source>
</evidence>
<dbReference type="InterPro" id="IPR013083">
    <property type="entry name" value="Znf_RING/FYVE/PHD"/>
</dbReference>
<keyword evidence="9" id="KW-0833">Ubl conjugation pathway</keyword>
<evidence type="ECO:0000256" key="15">
    <source>
        <dbReference type="ARBA" id="ARBA00023136"/>
    </source>
</evidence>
<proteinExistence type="predicted"/>
<comment type="catalytic activity">
    <reaction evidence="1">
        <text>S-ubiquitinyl-[E2 ubiquitin-conjugating enzyme]-L-cysteine + [acceptor protein]-L-lysine = [E2 ubiquitin-conjugating enzyme]-L-cysteine + N(6)-ubiquitinyl-[acceptor protein]-L-lysine.</text>
        <dbReference type="EC" id="2.3.2.27"/>
    </reaction>
</comment>
<dbReference type="SUPFAM" id="SSF57850">
    <property type="entry name" value="RING/U-box"/>
    <property type="match status" value="1"/>
</dbReference>
<evidence type="ECO:0000256" key="11">
    <source>
        <dbReference type="ARBA" id="ARBA00022833"/>
    </source>
</evidence>
<evidence type="ECO:0000256" key="6">
    <source>
        <dbReference type="ARBA" id="ARBA00022692"/>
    </source>
</evidence>
<feature type="transmembrane region" description="Helical" evidence="21">
    <location>
        <begin position="750"/>
        <end position="770"/>
    </location>
</feature>
<keyword evidence="11" id="KW-0862">Zinc</keyword>
<dbReference type="FunFam" id="3.30.40.10:FF:000096">
    <property type="entry name" value="E3 ubiquitin-protein ligase MARCH6"/>
    <property type="match status" value="1"/>
</dbReference>
<feature type="domain" description="RING-CH-type" evidence="22">
    <location>
        <begin position="4"/>
        <end position="65"/>
    </location>
</feature>
<evidence type="ECO:0000313" key="23">
    <source>
        <dbReference type="Ensembl" id="ENSXCOP00000010264.1"/>
    </source>
</evidence>
<evidence type="ECO:0000256" key="14">
    <source>
        <dbReference type="ARBA" id="ARBA00022990"/>
    </source>
</evidence>
<protein>
    <recommendedName>
        <fullName evidence="17">E3 ubiquitin-protein ligase MARCHF6</fullName>
        <ecNumber evidence="4">2.3.2.27</ecNumber>
    </recommendedName>
    <alternativeName>
        <fullName evidence="19">Membrane-associated RING finger protein 6</fullName>
    </alternativeName>
    <alternativeName>
        <fullName evidence="18">Membrane-associated RING-CH protein VI</fullName>
    </alternativeName>
</protein>
<evidence type="ECO:0000256" key="21">
    <source>
        <dbReference type="SAM" id="Phobius"/>
    </source>
</evidence>
<keyword evidence="15 21" id="KW-0472">Membrane</keyword>
<dbReference type="EC" id="2.3.2.27" evidence="4"/>